<gene>
    <name evidence="1" type="ORF">LPJ66_001400</name>
</gene>
<dbReference type="EMBL" id="JANBPG010000074">
    <property type="protein sequence ID" value="KAJ1900543.1"/>
    <property type="molecule type" value="Genomic_DNA"/>
</dbReference>
<accession>A0ACC1ITE5</accession>
<sequence>MFSRLSPLRRPLFNRQALLRLCTQHQTHRYFWSKASIPKADPPTTTTIEPAKEKRSERPPGTYAIWAMEVIGGTCALLYYLDLHTDYLKPTITPLTPTKYTPLKLISTTPLTPDTTRFRFETKRPRFDGELEKEADGVMAQGAWAVDVKDHLVQTYRTYTPVEYHMGTEVDEETGARTGYLDLIVKRYPRGSLSRFIHGTRVGTTVEMRGPLPVWPYKGKAYRNIYMVAGGTGIAPMYQIIHDVLLDSESTTRISLLYGSRSEEDIIMREALDQLKEKYGDRLRIEYLVEQKQRRDKEGAGAVVVGVPDRRVLGRFTAEFNSEKDVVLVCGPDAMMNAVCGARPIAGGGINAQGPLRGALADLGFAPESVFKL</sequence>
<evidence type="ECO:0000313" key="1">
    <source>
        <dbReference type="EMBL" id="KAJ1900543.1"/>
    </source>
</evidence>
<keyword evidence="2" id="KW-1185">Reference proteome</keyword>
<comment type="caution">
    <text evidence="1">The sequence shown here is derived from an EMBL/GenBank/DDBJ whole genome shotgun (WGS) entry which is preliminary data.</text>
</comment>
<evidence type="ECO:0000313" key="2">
    <source>
        <dbReference type="Proteomes" id="UP001150581"/>
    </source>
</evidence>
<proteinExistence type="predicted"/>
<name>A0ACC1ITE5_9FUNG</name>
<organism evidence="1 2">
    <name type="scientific">Kickxella alabastrina</name>
    <dbReference type="NCBI Taxonomy" id="61397"/>
    <lineage>
        <taxon>Eukaryota</taxon>
        <taxon>Fungi</taxon>
        <taxon>Fungi incertae sedis</taxon>
        <taxon>Zoopagomycota</taxon>
        <taxon>Kickxellomycotina</taxon>
        <taxon>Kickxellomycetes</taxon>
        <taxon>Kickxellales</taxon>
        <taxon>Kickxellaceae</taxon>
        <taxon>Kickxella</taxon>
    </lineage>
</organism>
<protein>
    <submittedName>
        <fullName evidence="1">Uncharacterized protein</fullName>
    </submittedName>
</protein>
<dbReference type="Proteomes" id="UP001150581">
    <property type="component" value="Unassembled WGS sequence"/>
</dbReference>
<reference evidence="1" key="1">
    <citation type="submission" date="2022-07" db="EMBL/GenBank/DDBJ databases">
        <title>Phylogenomic reconstructions and comparative analyses of Kickxellomycotina fungi.</title>
        <authorList>
            <person name="Reynolds N.K."/>
            <person name="Stajich J.E."/>
            <person name="Barry K."/>
            <person name="Grigoriev I.V."/>
            <person name="Crous P."/>
            <person name="Smith M.E."/>
        </authorList>
    </citation>
    <scope>NUCLEOTIDE SEQUENCE</scope>
    <source>
        <strain evidence="1">Benny 63K</strain>
    </source>
</reference>